<reference evidence="2" key="1">
    <citation type="journal article" date="2020" name="Nature">
        <title>Giant virus diversity and host interactions through global metagenomics.</title>
        <authorList>
            <person name="Schulz F."/>
            <person name="Roux S."/>
            <person name="Paez-Espino D."/>
            <person name="Jungbluth S."/>
            <person name="Walsh D.A."/>
            <person name="Denef V.J."/>
            <person name="McMahon K.D."/>
            <person name="Konstantinidis K.T."/>
            <person name="Eloe-Fadrosh E.A."/>
            <person name="Kyrpides N.C."/>
            <person name="Woyke T."/>
        </authorList>
    </citation>
    <scope>NUCLEOTIDE SEQUENCE</scope>
    <source>
        <strain evidence="2">GVMAG-M-3300023184-62</strain>
    </source>
</reference>
<name>A0A6C0IAV6_9ZZZZ</name>
<dbReference type="EMBL" id="MN740152">
    <property type="protein sequence ID" value="QHT90104.1"/>
    <property type="molecule type" value="Genomic_DNA"/>
</dbReference>
<dbReference type="AlphaFoldDB" id="A0A6C0IAV6"/>
<evidence type="ECO:0000256" key="1">
    <source>
        <dbReference type="SAM" id="MobiDB-lite"/>
    </source>
</evidence>
<feature type="compositionally biased region" description="Low complexity" evidence="1">
    <location>
        <begin position="116"/>
        <end position="128"/>
    </location>
</feature>
<sequence length="190" mass="21757">MQCKGRNAKKEPLFFGDGVTIFYAEGRCPNTATEENPICNKCCFKNPTATDQFSRRFNHGLVTELIPETSHIFGPTTWFLNSVKLYGMPSIDTLKTVLEAHRVAIGAEMPPKKEQQQQPKQQPPKQSQALKYIEEPAPNPQLLEVKEVKKFKLELFKHEKKYYYKDTLHNLVFERNKDNTVGSLVVLSPT</sequence>
<evidence type="ECO:0000313" key="2">
    <source>
        <dbReference type="EMBL" id="QHT90104.1"/>
    </source>
</evidence>
<proteinExistence type="predicted"/>
<organism evidence="2">
    <name type="scientific">viral metagenome</name>
    <dbReference type="NCBI Taxonomy" id="1070528"/>
    <lineage>
        <taxon>unclassified sequences</taxon>
        <taxon>metagenomes</taxon>
        <taxon>organismal metagenomes</taxon>
    </lineage>
</organism>
<feature type="region of interest" description="Disordered" evidence="1">
    <location>
        <begin position="109"/>
        <end position="128"/>
    </location>
</feature>
<accession>A0A6C0IAV6</accession>
<protein>
    <submittedName>
        <fullName evidence="2">Uncharacterized protein</fullName>
    </submittedName>
</protein>